<keyword evidence="2" id="KW-1185">Reference proteome</keyword>
<dbReference type="Proteomes" id="UP000092462">
    <property type="component" value="Unassembled WGS sequence"/>
</dbReference>
<dbReference type="EMBL" id="AJVK01036841">
    <property type="status" value="NOT_ANNOTATED_CDS"/>
    <property type="molecule type" value="Genomic_DNA"/>
</dbReference>
<protein>
    <submittedName>
        <fullName evidence="1">Uncharacterized protein</fullName>
    </submittedName>
</protein>
<dbReference type="EMBL" id="AJVK01036840">
    <property type="status" value="NOT_ANNOTATED_CDS"/>
    <property type="molecule type" value="Genomic_DNA"/>
</dbReference>
<reference evidence="1" key="1">
    <citation type="submission" date="2022-08" db="UniProtKB">
        <authorList>
            <consortium name="EnsemblMetazoa"/>
        </authorList>
    </citation>
    <scope>IDENTIFICATION</scope>
    <source>
        <strain evidence="1">Israel</strain>
    </source>
</reference>
<accession>A0A1B0DM10</accession>
<proteinExistence type="predicted"/>
<evidence type="ECO:0000313" key="1">
    <source>
        <dbReference type="EnsemblMetazoa" id="PPAI009400-PA"/>
    </source>
</evidence>
<dbReference type="VEuPathDB" id="VectorBase:PPAI009400"/>
<evidence type="ECO:0000313" key="2">
    <source>
        <dbReference type="Proteomes" id="UP000092462"/>
    </source>
</evidence>
<name>A0A1B0DM10_PHLPP</name>
<dbReference type="EnsemblMetazoa" id="PPAI009400-RA">
    <property type="protein sequence ID" value="PPAI009400-PA"/>
    <property type="gene ID" value="PPAI009400"/>
</dbReference>
<dbReference type="AlphaFoldDB" id="A0A1B0DM10"/>
<sequence length="80" mass="9114">MKTVISKILRHFTLHPVAGKQDIKPSFRVTLRATGGLFSCGILCKNTTIGTSCPWTILLTCLRVELLLQMRYLFLWTDMD</sequence>
<organism evidence="1 2">
    <name type="scientific">Phlebotomus papatasi</name>
    <name type="common">Sandfly</name>
    <dbReference type="NCBI Taxonomy" id="29031"/>
    <lineage>
        <taxon>Eukaryota</taxon>
        <taxon>Metazoa</taxon>
        <taxon>Ecdysozoa</taxon>
        <taxon>Arthropoda</taxon>
        <taxon>Hexapoda</taxon>
        <taxon>Insecta</taxon>
        <taxon>Pterygota</taxon>
        <taxon>Neoptera</taxon>
        <taxon>Endopterygota</taxon>
        <taxon>Diptera</taxon>
        <taxon>Nematocera</taxon>
        <taxon>Psychodoidea</taxon>
        <taxon>Psychodidae</taxon>
        <taxon>Phlebotomus</taxon>
        <taxon>Phlebotomus</taxon>
    </lineage>
</organism>